<dbReference type="GO" id="GO:0032259">
    <property type="term" value="P:methylation"/>
    <property type="evidence" value="ECO:0007669"/>
    <property type="project" value="UniProtKB-KW"/>
</dbReference>
<dbReference type="PANTHER" id="PTHR43591">
    <property type="entry name" value="METHYLTRANSFERASE"/>
    <property type="match status" value="1"/>
</dbReference>
<dbReference type="Pfam" id="PF08241">
    <property type="entry name" value="Methyltransf_11"/>
    <property type="match status" value="1"/>
</dbReference>
<dbReference type="EMBL" id="PTQZ01000072">
    <property type="protein sequence ID" value="PQA45862.1"/>
    <property type="molecule type" value="Genomic_DNA"/>
</dbReference>
<evidence type="ECO:0000313" key="3">
    <source>
        <dbReference type="Proteomes" id="UP000243900"/>
    </source>
</evidence>
<name>A0A2P6AT44_9GAMM</name>
<gene>
    <name evidence="2" type="ORF">C5O18_04385</name>
</gene>
<reference evidence="3" key="1">
    <citation type="submission" date="2018-02" db="EMBL/GenBank/DDBJ databases">
        <title>Genome sequencing of Solimonas sp. HR-BB.</title>
        <authorList>
            <person name="Lee Y."/>
            <person name="Jeon C.O."/>
        </authorList>
    </citation>
    <scope>NUCLEOTIDE SEQUENCE [LARGE SCALE GENOMIC DNA]</scope>
    <source>
        <strain evidence="3">HR-E</strain>
    </source>
</reference>
<evidence type="ECO:0000259" key="1">
    <source>
        <dbReference type="Pfam" id="PF08241"/>
    </source>
</evidence>
<dbReference type="CDD" id="cd02440">
    <property type="entry name" value="AdoMet_MTases"/>
    <property type="match status" value="1"/>
</dbReference>
<protein>
    <submittedName>
        <fullName evidence="2">SAM-dependent methyltransferase</fullName>
    </submittedName>
</protein>
<evidence type="ECO:0000313" key="2">
    <source>
        <dbReference type="EMBL" id="PQA45862.1"/>
    </source>
</evidence>
<dbReference type="PANTHER" id="PTHR43591:SF24">
    <property type="entry name" value="2-METHOXY-6-POLYPRENYL-1,4-BENZOQUINOL METHYLASE, MITOCHONDRIAL"/>
    <property type="match status" value="1"/>
</dbReference>
<dbReference type="SUPFAM" id="SSF53335">
    <property type="entry name" value="S-adenosyl-L-methionine-dependent methyltransferases"/>
    <property type="match status" value="1"/>
</dbReference>
<dbReference type="Gene3D" id="3.40.50.150">
    <property type="entry name" value="Vaccinia Virus protein VP39"/>
    <property type="match status" value="1"/>
</dbReference>
<organism evidence="2 3">
    <name type="scientific">Amnimonas aquatica</name>
    <dbReference type="NCBI Taxonomy" id="2094561"/>
    <lineage>
        <taxon>Bacteria</taxon>
        <taxon>Pseudomonadati</taxon>
        <taxon>Pseudomonadota</taxon>
        <taxon>Gammaproteobacteria</taxon>
        <taxon>Moraxellales</taxon>
        <taxon>Moraxellaceae</taxon>
        <taxon>Amnimonas</taxon>
    </lineage>
</organism>
<dbReference type="AlphaFoldDB" id="A0A2P6AT44"/>
<comment type="caution">
    <text evidence="2">The sequence shown here is derived from an EMBL/GenBank/DDBJ whole genome shotgun (WGS) entry which is preliminary data.</text>
</comment>
<sequence>MSGKHEAVVARQFGSQASAYLTSAVHAQGAEFERLRTMLSARTDASLAPARVLDLGCGAGHVSFQVAPLAGEVVAYDLSPDMLAVVADTAAARGLGNVTTQQGAAERLPFADASFDAVFSRYSAHHWSDLAQALREVRRVLRPGGLLAFVDVALPGRPLLDTYLQTAEVLRDNSHVRDYSAGEWLQQCAEAGLRVEGHAMQRLRLEFTSWVERMRTPEVYRAAIRQFQSAVGEEVREYFEIEEDGSFSTDVIVLWGRR</sequence>
<dbReference type="GO" id="GO:0008757">
    <property type="term" value="F:S-adenosylmethionine-dependent methyltransferase activity"/>
    <property type="evidence" value="ECO:0007669"/>
    <property type="project" value="InterPro"/>
</dbReference>
<dbReference type="OrthoDB" id="323463at2"/>
<dbReference type="InterPro" id="IPR013216">
    <property type="entry name" value="Methyltransf_11"/>
</dbReference>
<keyword evidence="2" id="KW-0489">Methyltransferase</keyword>
<dbReference type="Proteomes" id="UP000243900">
    <property type="component" value="Unassembled WGS sequence"/>
</dbReference>
<dbReference type="RefSeq" id="WP_105191803.1">
    <property type="nucleotide sequence ID" value="NZ_PTQZ01000072.1"/>
</dbReference>
<feature type="domain" description="Methyltransferase type 11" evidence="1">
    <location>
        <begin position="53"/>
        <end position="149"/>
    </location>
</feature>
<keyword evidence="2" id="KW-0808">Transferase</keyword>
<accession>A0A2P6AT44</accession>
<dbReference type="InterPro" id="IPR029063">
    <property type="entry name" value="SAM-dependent_MTases_sf"/>
</dbReference>
<proteinExistence type="predicted"/>
<keyword evidence="3" id="KW-1185">Reference proteome</keyword>